<evidence type="ECO:0000256" key="3">
    <source>
        <dbReference type="ARBA" id="ARBA00022679"/>
    </source>
</evidence>
<dbReference type="GO" id="GO:0000209">
    <property type="term" value="P:protein polyubiquitination"/>
    <property type="evidence" value="ECO:0007669"/>
    <property type="project" value="TreeGrafter"/>
</dbReference>
<dbReference type="EC" id="2.3.2.26" evidence="2"/>
<dbReference type="GO" id="GO:0061630">
    <property type="term" value="F:ubiquitin protein ligase activity"/>
    <property type="evidence" value="ECO:0007669"/>
    <property type="project" value="UniProtKB-EC"/>
</dbReference>
<keyword evidence="3" id="KW-0808">Transferase</keyword>
<comment type="caution">
    <text evidence="6">The sequence shown here is derived from an EMBL/GenBank/DDBJ whole genome shotgun (WGS) entry which is preliminary data.</text>
</comment>
<comment type="catalytic activity">
    <reaction evidence="1">
        <text>S-ubiquitinyl-[E2 ubiquitin-conjugating enzyme]-L-cysteine + [acceptor protein]-L-lysine = [E2 ubiquitin-conjugating enzyme]-L-cysteine + N(6)-ubiquitinyl-[acceptor protein]-L-lysine.</text>
        <dbReference type="EC" id="2.3.2.26"/>
    </reaction>
</comment>
<dbReference type="PANTHER" id="PTHR45670:SF1">
    <property type="entry name" value="E3 UBIQUITIN-PROTEIN LIGASE HECTD1"/>
    <property type="match status" value="1"/>
</dbReference>
<dbReference type="InterPro" id="IPR016024">
    <property type="entry name" value="ARM-type_fold"/>
</dbReference>
<dbReference type="InterPro" id="IPR045322">
    <property type="entry name" value="HECTD1/TRIP12-like"/>
</dbReference>
<dbReference type="GO" id="GO:0043161">
    <property type="term" value="P:proteasome-mediated ubiquitin-dependent protein catabolic process"/>
    <property type="evidence" value="ECO:0007669"/>
    <property type="project" value="TreeGrafter"/>
</dbReference>
<feature type="region of interest" description="Disordered" evidence="4">
    <location>
        <begin position="1"/>
        <end position="133"/>
    </location>
</feature>
<feature type="compositionally biased region" description="Basic and acidic residues" evidence="4">
    <location>
        <begin position="502"/>
        <end position="511"/>
    </location>
</feature>
<evidence type="ECO:0000256" key="2">
    <source>
        <dbReference type="ARBA" id="ARBA00012485"/>
    </source>
</evidence>
<sequence length="903" mass="95038">METRSGRSERAAVEKSGSRTRSKRAQEKEPLASVAQPKRARAGEASSSASSSNRKRKQPAMSDRETSAASGASTGGSGASSLKAAAAASGAAGSSSGGSSSEPPRRTLSAEEAAEQEALERLEESAAANAQSWGAPSSALQGLLRKLGAGLDDLLPSISASHSKLKVILSGLKTDDEGRQLVALNELCELLSIGTEDSMASMSVDVFIPLLVQMMRKEHNADIMLLAARAMCHMMDVLPSSSAALVHYDAVPLFCEKLLSIEYIDLAEQSLQALEKLSHEHPLAILRAGGMLAVLQYVDFFATGVQRVAVSTAANMCRGLPLECAHLVQEAVPLMTNLLNHHDQKVLEHVCLGFARLVDDFASSATKLEMLASHGLLPALLRLISTMVAGGASSADVTLSPSTCTMLLRMLATLARGSPNLALQLLQQEVAAKLRDILLTDESLASGVGAPASRPQDQMHQILSLCNELLPAPRSAPSGGGRSAHPKRRSRQADGDEEDAEPSEKVSDRERLLMEEPHLLGDYAEHLFPVLLQAHSSAANAGVRTKCLSAISKVVCLHSASGLEGLLRDLPFASFIASLLSAQDPSQALAAFGIAQTLLEKLPHIYHERFLREGAQFIATDAKLSRALAAGDGSASLASLRALAARISDPTLYSTMHPLVNLAAAPLLAHADVAALRDVAQMLSPSHPEGITTFEFAQSGLVEALLAYLTADAEAEKAEAASGDAASGVGGPALGTERRTFRLLAFCHLFLGTPSPSPPASAVAELTAKKTRASTRSAALPPPLKAPTDEEVTHAARLGAGGATFGLLVAKLQEAINLMESLPLLLTEGSSTDTASAGLKALTQPFKLRLQRAPGTSASLREYSTNVVLIEPLASVAAIEEFLWPKVRRDVSLRHMLRDPVEG</sequence>
<evidence type="ECO:0000313" key="6">
    <source>
        <dbReference type="EMBL" id="KOO27993.1"/>
    </source>
</evidence>
<dbReference type="OrthoDB" id="423283at2759"/>
<evidence type="ECO:0000313" key="7">
    <source>
        <dbReference type="Proteomes" id="UP000037460"/>
    </source>
</evidence>
<accession>A0A0M0JP38</accession>
<dbReference type="InterPro" id="IPR057948">
    <property type="entry name" value="TPR_TRIP12_N"/>
</dbReference>
<dbReference type="Pfam" id="PF25579">
    <property type="entry name" value="TPR_TRIP12_N"/>
    <property type="match status" value="1"/>
</dbReference>
<dbReference type="SUPFAM" id="SSF48371">
    <property type="entry name" value="ARM repeat"/>
    <property type="match status" value="1"/>
</dbReference>
<feature type="domain" description="E3 ubiquitin-protein ligase TRIP12-like TPR repeats" evidence="5">
    <location>
        <begin position="158"/>
        <end position="286"/>
    </location>
</feature>
<organism evidence="6 7">
    <name type="scientific">Chrysochromulina tobinii</name>
    <dbReference type="NCBI Taxonomy" id="1460289"/>
    <lineage>
        <taxon>Eukaryota</taxon>
        <taxon>Haptista</taxon>
        <taxon>Haptophyta</taxon>
        <taxon>Prymnesiophyceae</taxon>
        <taxon>Prymnesiales</taxon>
        <taxon>Chrysochromulinaceae</taxon>
        <taxon>Chrysochromulina</taxon>
    </lineage>
</organism>
<feature type="region of interest" description="Disordered" evidence="4">
    <location>
        <begin position="474"/>
        <end position="511"/>
    </location>
</feature>
<evidence type="ECO:0000256" key="1">
    <source>
        <dbReference type="ARBA" id="ARBA00000885"/>
    </source>
</evidence>
<dbReference type="Proteomes" id="UP000037460">
    <property type="component" value="Unassembled WGS sequence"/>
</dbReference>
<reference evidence="7" key="1">
    <citation type="journal article" date="2015" name="PLoS Genet.">
        <title>Genome Sequence and Transcriptome Analyses of Chrysochromulina tobin: Metabolic Tools for Enhanced Algal Fitness in the Prominent Order Prymnesiales (Haptophyceae).</title>
        <authorList>
            <person name="Hovde B.T."/>
            <person name="Deodato C.R."/>
            <person name="Hunsperger H.M."/>
            <person name="Ryken S.A."/>
            <person name="Yost W."/>
            <person name="Jha R.K."/>
            <person name="Patterson J."/>
            <person name="Monnat R.J. Jr."/>
            <person name="Barlow S.B."/>
            <person name="Starkenburg S.R."/>
            <person name="Cattolico R.A."/>
        </authorList>
    </citation>
    <scope>NUCLEOTIDE SEQUENCE</scope>
    <source>
        <strain evidence="7">CCMP291</strain>
    </source>
</reference>
<feature type="non-terminal residue" evidence="6">
    <location>
        <position position="903"/>
    </location>
</feature>
<name>A0A0M0JP38_9EUKA</name>
<proteinExistence type="predicted"/>
<feature type="compositionally biased region" description="Basic and acidic residues" evidence="4">
    <location>
        <begin position="1"/>
        <end position="17"/>
    </location>
</feature>
<feature type="compositionally biased region" description="Low complexity" evidence="4">
    <location>
        <begin position="79"/>
        <end position="101"/>
    </location>
</feature>
<protein>
    <recommendedName>
        <fullName evidence="2">HECT-type E3 ubiquitin transferase</fullName>
        <ecNumber evidence="2">2.3.2.26</ecNumber>
    </recommendedName>
</protein>
<dbReference type="AlphaFoldDB" id="A0A0M0JP38"/>
<dbReference type="EMBL" id="JWZX01002637">
    <property type="protein sequence ID" value="KOO27993.1"/>
    <property type="molecule type" value="Genomic_DNA"/>
</dbReference>
<keyword evidence="7" id="KW-1185">Reference proteome</keyword>
<dbReference type="Gene3D" id="1.25.10.10">
    <property type="entry name" value="Leucine-rich Repeat Variant"/>
    <property type="match status" value="1"/>
</dbReference>
<gene>
    <name evidence="6" type="ORF">Ctob_001456</name>
</gene>
<dbReference type="PANTHER" id="PTHR45670">
    <property type="entry name" value="E3 UBIQUITIN-PROTEIN LIGASE TRIP12"/>
    <property type="match status" value="1"/>
</dbReference>
<evidence type="ECO:0000256" key="4">
    <source>
        <dbReference type="SAM" id="MobiDB-lite"/>
    </source>
</evidence>
<feature type="compositionally biased region" description="Low complexity" evidence="4">
    <location>
        <begin position="43"/>
        <end position="52"/>
    </location>
</feature>
<dbReference type="InterPro" id="IPR011989">
    <property type="entry name" value="ARM-like"/>
</dbReference>
<evidence type="ECO:0000259" key="5">
    <source>
        <dbReference type="Pfam" id="PF25579"/>
    </source>
</evidence>